<proteinExistence type="inferred from homology"/>
<gene>
    <name evidence="6" type="primary">rpl18</name>
    <name evidence="7" type="ORF">Mpt1_c09430</name>
</gene>
<dbReference type="NCBIfam" id="NF006342">
    <property type="entry name" value="PRK08569.1"/>
    <property type="match status" value="1"/>
</dbReference>
<name>A0A0A7LCT2_9ARCH</name>
<dbReference type="GO" id="GO:0006412">
    <property type="term" value="P:translation"/>
    <property type="evidence" value="ECO:0007669"/>
    <property type="project" value="UniProtKB-UniRule"/>
</dbReference>
<dbReference type="InterPro" id="IPR057268">
    <property type="entry name" value="Ribosomal_L18"/>
</dbReference>
<dbReference type="GO" id="GO:0000027">
    <property type="term" value="P:ribosomal large subunit assembly"/>
    <property type="evidence" value="ECO:0007669"/>
    <property type="project" value="TreeGrafter"/>
</dbReference>
<dbReference type="AlphaFoldDB" id="A0A0A7LCT2"/>
<keyword evidence="5 6" id="KW-0687">Ribonucleoprotein</keyword>
<dbReference type="HAMAP" id="MF_01337_A">
    <property type="entry name" value="Ribosomal_uL18_A"/>
    <property type="match status" value="1"/>
</dbReference>
<dbReference type="InterPro" id="IPR057267">
    <property type="entry name" value="Rbsml_uL18_arch"/>
</dbReference>
<dbReference type="Pfam" id="PF17144">
    <property type="entry name" value="Ribosomal_L5e"/>
    <property type="match status" value="1"/>
</dbReference>
<dbReference type="GO" id="GO:0022625">
    <property type="term" value="C:cytosolic large ribosomal subunit"/>
    <property type="evidence" value="ECO:0007669"/>
    <property type="project" value="TreeGrafter"/>
</dbReference>
<dbReference type="PRINTS" id="PR00058">
    <property type="entry name" value="RIBOSOMALL5"/>
</dbReference>
<evidence type="ECO:0000313" key="8">
    <source>
        <dbReference type="Proteomes" id="UP000030787"/>
    </source>
</evidence>
<dbReference type="GO" id="GO:0003735">
    <property type="term" value="F:structural constituent of ribosome"/>
    <property type="evidence" value="ECO:0007669"/>
    <property type="project" value="InterPro"/>
</dbReference>
<organism evidence="7 8">
    <name type="scientific">Candidatus Methanoplasma termitum</name>
    <dbReference type="NCBI Taxonomy" id="1577791"/>
    <lineage>
        <taxon>Archaea</taxon>
        <taxon>Methanobacteriati</taxon>
        <taxon>Thermoplasmatota</taxon>
        <taxon>Thermoplasmata</taxon>
        <taxon>Methanomassiliicoccales</taxon>
        <taxon>Methanomassiliicoccaceae</taxon>
        <taxon>Candidatus Methanoplasma</taxon>
    </lineage>
</organism>
<dbReference type="SUPFAM" id="SSF53137">
    <property type="entry name" value="Translational machinery components"/>
    <property type="match status" value="1"/>
</dbReference>
<evidence type="ECO:0000256" key="3">
    <source>
        <dbReference type="ARBA" id="ARBA00022884"/>
    </source>
</evidence>
<dbReference type="GO" id="GO:0008097">
    <property type="term" value="F:5S rRNA binding"/>
    <property type="evidence" value="ECO:0007669"/>
    <property type="project" value="InterPro"/>
</dbReference>
<dbReference type="CDD" id="cd00432">
    <property type="entry name" value="Ribosomal_L18_L5e"/>
    <property type="match status" value="1"/>
</dbReference>
<comment type="function">
    <text evidence="6">This is one of the proteins that bind and probably mediate the attachment of the 5S RNA into the large ribosomal subunit, where it forms part of the central protuberance.</text>
</comment>
<evidence type="ECO:0000313" key="7">
    <source>
        <dbReference type="EMBL" id="AIZ56818.1"/>
    </source>
</evidence>
<dbReference type="PANTHER" id="PTHR23410">
    <property type="entry name" value="RIBOSOMAL PROTEIN L5-RELATED"/>
    <property type="match status" value="1"/>
</dbReference>
<comment type="subunit">
    <text evidence="6">Part of the 50S ribosomal subunit. Contacts the 5S and 23S rRNAs.</text>
</comment>
<reference evidence="7 8" key="1">
    <citation type="journal article" date="2014" name="Appl. Environ. Microbiol.">
        <title>Comparative Genome Analysis of 'Candidatus Methanoplasma termitum' Indicates a New Mode of Energy Metabolism in the Seventh Order of Methanogens.</title>
        <authorList>
            <person name="Lang K."/>
            <person name="Schuldes J."/>
            <person name="Klingl A."/>
            <person name="Poehlein A."/>
            <person name="Daniel R."/>
            <person name="Brune A."/>
        </authorList>
    </citation>
    <scope>NUCLEOTIDE SEQUENCE [LARGE SCALE GENOMIC DNA]</scope>
    <source>
        <strain evidence="8">Mpt1</strain>
    </source>
</reference>
<protein>
    <recommendedName>
        <fullName evidence="6">Large ribosomal subunit protein uL18</fullName>
    </recommendedName>
</protein>
<evidence type="ECO:0000256" key="2">
    <source>
        <dbReference type="ARBA" id="ARBA00022730"/>
    </source>
</evidence>
<keyword evidence="2 6" id="KW-0699">rRNA-binding</keyword>
<comment type="similarity">
    <text evidence="1 6">Belongs to the universal ribosomal protein uL18 family.</text>
</comment>
<evidence type="ECO:0000256" key="5">
    <source>
        <dbReference type="ARBA" id="ARBA00023274"/>
    </source>
</evidence>
<dbReference type="GeneID" id="24818605"/>
<dbReference type="OrthoDB" id="8644at2157"/>
<dbReference type="EMBL" id="CP010070">
    <property type="protein sequence ID" value="AIZ56818.1"/>
    <property type="molecule type" value="Genomic_DNA"/>
</dbReference>
<evidence type="ECO:0000256" key="1">
    <source>
        <dbReference type="ARBA" id="ARBA00007116"/>
    </source>
</evidence>
<dbReference type="Gene3D" id="3.30.420.100">
    <property type="match status" value="1"/>
</dbReference>
<sequence>MATGPRYKVAFRRRREYRTDYYARKRLLRSGESRAVVRRSNRNVTVQFVDFDMGGDIVRAAATTKELRKMGWEYSCSSIPAAYLVGYLAGKRALKNGIEYAVLDIGMQNPKHGGVLFATVKGMTDAGLEVPHSKDIVPTKDRINGKHIDGGIEAAIKSVKKKMEAD</sequence>
<accession>A0A0A7LCT2</accession>
<keyword evidence="8" id="KW-1185">Reference proteome</keyword>
<dbReference type="Proteomes" id="UP000030787">
    <property type="component" value="Chromosome"/>
</dbReference>
<dbReference type="InterPro" id="IPR005485">
    <property type="entry name" value="Rbsml_uL18_euk_arch"/>
</dbReference>
<dbReference type="STRING" id="1577791.Mpt1_c09430"/>
<dbReference type="KEGG" id="mear:Mpt1_c09430"/>
<dbReference type="RefSeq" id="WP_048112640.1">
    <property type="nucleotide sequence ID" value="NZ_CP010070.1"/>
</dbReference>
<keyword evidence="4 6" id="KW-0689">Ribosomal protein</keyword>
<evidence type="ECO:0000256" key="6">
    <source>
        <dbReference type="HAMAP-Rule" id="MF_01337"/>
    </source>
</evidence>
<evidence type="ECO:0000256" key="4">
    <source>
        <dbReference type="ARBA" id="ARBA00022980"/>
    </source>
</evidence>
<dbReference type="PANTHER" id="PTHR23410:SF12">
    <property type="entry name" value="LARGE RIBOSOMAL SUBUNIT PROTEIN UL18"/>
    <property type="match status" value="1"/>
</dbReference>
<keyword evidence="3 6" id="KW-0694">RNA-binding</keyword>
<dbReference type="HOGENOM" id="CLU_056222_2_0_2"/>